<protein>
    <recommendedName>
        <fullName evidence="4">Pre-mRNA-splicing factor 38B</fullName>
    </recommendedName>
</protein>
<feature type="compositionally biased region" description="Basic and acidic residues" evidence="1">
    <location>
        <begin position="41"/>
        <end position="66"/>
    </location>
</feature>
<feature type="compositionally biased region" description="Basic residues" evidence="1">
    <location>
        <begin position="101"/>
        <end position="110"/>
    </location>
</feature>
<reference evidence="2" key="1">
    <citation type="journal article" date="2020" name="Stud. Mycol.">
        <title>101 Dothideomycetes genomes: a test case for predicting lifestyles and emergence of pathogens.</title>
        <authorList>
            <person name="Haridas S."/>
            <person name="Albert R."/>
            <person name="Binder M."/>
            <person name="Bloem J."/>
            <person name="Labutti K."/>
            <person name="Salamov A."/>
            <person name="Andreopoulos B."/>
            <person name="Baker S."/>
            <person name="Barry K."/>
            <person name="Bills G."/>
            <person name="Bluhm B."/>
            <person name="Cannon C."/>
            <person name="Castanera R."/>
            <person name="Culley D."/>
            <person name="Daum C."/>
            <person name="Ezra D."/>
            <person name="Gonzalez J."/>
            <person name="Henrissat B."/>
            <person name="Kuo A."/>
            <person name="Liang C."/>
            <person name="Lipzen A."/>
            <person name="Lutzoni F."/>
            <person name="Magnuson J."/>
            <person name="Mondo S."/>
            <person name="Nolan M."/>
            <person name="Ohm R."/>
            <person name="Pangilinan J."/>
            <person name="Park H.-J."/>
            <person name="Ramirez L."/>
            <person name="Alfaro M."/>
            <person name="Sun H."/>
            <person name="Tritt A."/>
            <person name="Yoshinaga Y."/>
            <person name="Zwiers L.-H."/>
            <person name="Turgeon B."/>
            <person name="Goodwin S."/>
            <person name="Spatafora J."/>
            <person name="Crous P."/>
            <person name="Grigoriev I."/>
        </authorList>
    </citation>
    <scope>NUCLEOTIDE SEQUENCE</scope>
    <source>
        <strain evidence="2">CBS 379.55</strain>
    </source>
</reference>
<keyword evidence="3" id="KW-1185">Reference proteome</keyword>
<proteinExistence type="predicted"/>
<feature type="compositionally biased region" description="Basic and acidic residues" evidence="1">
    <location>
        <begin position="209"/>
        <end position="227"/>
    </location>
</feature>
<feature type="region of interest" description="Disordered" evidence="1">
    <location>
        <begin position="1"/>
        <end position="280"/>
    </location>
</feature>
<feature type="compositionally biased region" description="Basic residues" evidence="1">
    <location>
        <begin position="257"/>
        <end position="266"/>
    </location>
</feature>
<gene>
    <name evidence="2" type="ORF">EI97DRAFT_433750</name>
</gene>
<accession>A0A6A6JHF3</accession>
<dbReference type="PANTHER" id="PTHR40132">
    <property type="entry name" value="PRE-MRNA-SPLICING FACTOR 38B"/>
    <property type="match status" value="1"/>
</dbReference>
<dbReference type="PANTHER" id="PTHR40132:SF1">
    <property type="entry name" value="PRE-MRNA-SPLICING FACTOR 38B"/>
    <property type="match status" value="1"/>
</dbReference>
<name>A0A6A6JHF3_WESOR</name>
<evidence type="ECO:0008006" key="4">
    <source>
        <dbReference type="Google" id="ProtNLM"/>
    </source>
</evidence>
<dbReference type="OrthoDB" id="2431475at2759"/>
<dbReference type="GeneID" id="54551629"/>
<feature type="compositionally biased region" description="Basic and acidic residues" evidence="1">
    <location>
        <begin position="155"/>
        <end position="173"/>
    </location>
</feature>
<organism evidence="2 3">
    <name type="scientific">Westerdykella ornata</name>
    <dbReference type="NCBI Taxonomy" id="318751"/>
    <lineage>
        <taxon>Eukaryota</taxon>
        <taxon>Fungi</taxon>
        <taxon>Dikarya</taxon>
        <taxon>Ascomycota</taxon>
        <taxon>Pezizomycotina</taxon>
        <taxon>Dothideomycetes</taxon>
        <taxon>Pleosporomycetidae</taxon>
        <taxon>Pleosporales</taxon>
        <taxon>Sporormiaceae</taxon>
        <taxon>Westerdykella</taxon>
    </lineage>
</organism>
<evidence type="ECO:0000313" key="2">
    <source>
        <dbReference type="EMBL" id="KAF2275807.1"/>
    </source>
</evidence>
<feature type="compositionally biased region" description="Low complexity" evidence="1">
    <location>
        <begin position="181"/>
        <end position="191"/>
    </location>
</feature>
<dbReference type="AlphaFoldDB" id="A0A6A6JHF3"/>
<feature type="compositionally biased region" description="Basic and acidic residues" evidence="1">
    <location>
        <begin position="86"/>
        <end position="100"/>
    </location>
</feature>
<feature type="compositionally biased region" description="Basic and acidic residues" evidence="1">
    <location>
        <begin position="111"/>
        <end position="120"/>
    </location>
</feature>
<dbReference type="RefSeq" id="XP_033653346.1">
    <property type="nucleotide sequence ID" value="XM_033798454.1"/>
</dbReference>
<dbReference type="EMBL" id="ML986495">
    <property type="protein sequence ID" value="KAF2275807.1"/>
    <property type="molecule type" value="Genomic_DNA"/>
</dbReference>
<evidence type="ECO:0000256" key="1">
    <source>
        <dbReference type="SAM" id="MobiDB-lite"/>
    </source>
</evidence>
<dbReference type="Proteomes" id="UP000800097">
    <property type="component" value="Unassembled WGS sequence"/>
</dbReference>
<evidence type="ECO:0000313" key="3">
    <source>
        <dbReference type="Proteomes" id="UP000800097"/>
    </source>
</evidence>
<sequence>MVGLSAFLPQRDRSRAPKPNMRFLRHIIRETDSHNTALLAKEAEESRARLKELGKRERESRREKGRLTPPGSAEWKIARSKSTRSHRQDDSDGERDDHSDRRKRKARKEHKRADTHEEKRSRRHHDRHAQSDDERDTQSYCKGASHDRDRKRRHRDTEDSPKHHTRYREDDRRARKRHPSSSRSTSRSVSPRPRKRHNLSRHRHRPSSRHRDKDSRREDRDQADKRTRMPSQTYSDSDPLESIVGPLPPPPDEPVRSRGRGAHKAKSMAMDARFSSTYDPTTDVHLQSDVEDEWGDALEALKDRQKWKQQGAERLRAAGFTDEQIRRWEKGGEKTEEDVRWAAKGEGREWDQGKVRLADGHIDLRAEWGRLT</sequence>
<feature type="compositionally biased region" description="Basic residues" evidence="1">
    <location>
        <begin position="192"/>
        <end position="208"/>
    </location>
</feature>